<dbReference type="AlphaFoldDB" id="A0A6A5AQE8"/>
<dbReference type="PANTHER" id="PTHR24276">
    <property type="entry name" value="POLYSERASE-RELATED"/>
    <property type="match status" value="1"/>
</dbReference>
<evidence type="ECO:0000256" key="1">
    <source>
        <dbReference type="ARBA" id="ARBA00022729"/>
    </source>
</evidence>
<dbReference type="EMBL" id="VJMI01004563">
    <property type="protein sequence ID" value="KAF0772736.1"/>
    <property type="molecule type" value="Genomic_DNA"/>
</dbReference>
<dbReference type="InterPro" id="IPR050430">
    <property type="entry name" value="Peptidase_S1"/>
</dbReference>
<accession>A0A6A5AQE8</accession>
<evidence type="ECO:0000313" key="7">
    <source>
        <dbReference type="Proteomes" id="UP000469452"/>
    </source>
</evidence>
<reference evidence="6 7" key="1">
    <citation type="submission" date="2019-06" db="EMBL/GenBank/DDBJ databases">
        <title>Genomics analysis of Aphanomyces spp. identifies a new class of oomycete effector associated with host adaptation.</title>
        <authorList>
            <person name="Gaulin E."/>
        </authorList>
    </citation>
    <scope>NUCLEOTIDE SEQUENCE [LARGE SCALE GENOMIC DNA]</scope>
    <source>
        <strain evidence="6 7">E</strain>
    </source>
</reference>
<comment type="caution">
    <text evidence="6">The sequence shown here is derived from an EMBL/GenBank/DDBJ whole genome shotgun (WGS) entry which is preliminary data.</text>
</comment>
<keyword evidence="2" id="KW-0843">Virulence</keyword>
<gene>
    <name evidence="6" type="ORF">AaE_002251</name>
</gene>
<organism evidence="6 7">
    <name type="scientific">Aphanomyces astaci</name>
    <name type="common">Crayfish plague agent</name>
    <dbReference type="NCBI Taxonomy" id="112090"/>
    <lineage>
        <taxon>Eukaryota</taxon>
        <taxon>Sar</taxon>
        <taxon>Stramenopiles</taxon>
        <taxon>Oomycota</taxon>
        <taxon>Saprolegniomycetes</taxon>
        <taxon>Saprolegniales</taxon>
        <taxon>Verrucalvaceae</taxon>
        <taxon>Aphanomyces</taxon>
    </lineage>
</organism>
<evidence type="ECO:0000256" key="3">
    <source>
        <dbReference type="ARBA" id="ARBA00023157"/>
    </source>
</evidence>
<dbReference type="InterPro" id="IPR043504">
    <property type="entry name" value="Peptidase_S1_PA_chymotrypsin"/>
</dbReference>
<keyword evidence="1" id="KW-0732">Signal</keyword>
<dbReference type="InterPro" id="IPR009003">
    <property type="entry name" value="Peptidase_S1_PA"/>
</dbReference>
<evidence type="ECO:0000313" key="6">
    <source>
        <dbReference type="EMBL" id="KAF0772736.1"/>
    </source>
</evidence>
<dbReference type="PANTHER" id="PTHR24276:SF98">
    <property type="entry name" value="FI18310P1-RELATED"/>
    <property type="match status" value="1"/>
</dbReference>
<dbReference type="GO" id="GO:0004252">
    <property type="term" value="F:serine-type endopeptidase activity"/>
    <property type="evidence" value="ECO:0007669"/>
    <property type="project" value="InterPro"/>
</dbReference>
<dbReference type="Proteomes" id="UP000469452">
    <property type="component" value="Unassembled WGS sequence"/>
</dbReference>
<feature type="domain" description="Peptidase S1" evidence="5">
    <location>
        <begin position="18"/>
        <end position="234"/>
    </location>
</feature>
<dbReference type="PROSITE" id="PS50240">
    <property type="entry name" value="TRYPSIN_DOM"/>
    <property type="match status" value="1"/>
</dbReference>
<evidence type="ECO:0000256" key="4">
    <source>
        <dbReference type="ARBA" id="ARBA00023180"/>
    </source>
</evidence>
<sequence length="236" mass="26783">MQRLLWTAAAVAATTTVVVTAYSASIDKAKQTSYMAQLRTVRNFPIISQGVLVDPRFALFSRTCIEQYKADNVVVGASSRRGRSNGDEWIRVVRKYYSPNHTLDFAMLELSRPSKHRPVQILWDDLEPGKLVWFRGWFPFNKAESELMETKVEIPTNDKCQGKIDRHLYDHQVCGDNDRIDSCRSFFLGSLMIEIGGTDFLIGTLNMGNCVGDPKFQVFNRLSAGRSFIEPFLCRG</sequence>
<dbReference type="Pfam" id="PF00089">
    <property type="entry name" value="Trypsin"/>
    <property type="match status" value="1"/>
</dbReference>
<name>A0A6A5AQE8_APHAT</name>
<dbReference type="Gene3D" id="2.40.10.10">
    <property type="entry name" value="Trypsin-like serine proteases"/>
    <property type="match status" value="1"/>
</dbReference>
<keyword evidence="4" id="KW-0325">Glycoprotein</keyword>
<protein>
    <recommendedName>
        <fullName evidence="5">Peptidase S1 domain-containing protein</fullName>
    </recommendedName>
</protein>
<evidence type="ECO:0000256" key="2">
    <source>
        <dbReference type="ARBA" id="ARBA00023026"/>
    </source>
</evidence>
<dbReference type="InterPro" id="IPR001254">
    <property type="entry name" value="Trypsin_dom"/>
</dbReference>
<dbReference type="SUPFAM" id="SSF50494">
    <property type="entry name" value="Trypsin-like serine proteases"/>
    <property type="match status" value="1"/>
</dbReference>
<dbReference type="GO" id="GO:0006508">
    <property type="term" value="P:proteolysis"/>
    <property type="evidence" value="ECO:0007669"/>
    <property type="project" value="InterPro"/>
</dbReference>
<dbReference type="VEuPathDB" id="FungiDB:H257_18729"/>
<evidence type="ECO:0000259" key="5">
    <source>
        <dbReference type="PROSITE" id="PS50240"/>
    </source>
</evidence>
<keyword evidence="3" id="KW-1015">Disulfide bond</keyword>
<proteinExistence type="predicted"/>